<evidence type="ECO:0000313" key="2">
    <source>
        <dbReference type="EMBL" id="KAH3685682.1"/>
    </source>
</evidence>
<gene>
    <name evidence="2" type="ORF">WICPIJ_003366</name>
</gene>
<feature type="compositionally biased region" description="Basic residues" evidence="1">
    <location>
        <begin position="1"/>
        <end position="11"/>
    </location>
</feature>
<reference evidence="2" key="1">
    <citation type="journal article" date="2021" name="Open Biol.">
        <title>Shared evolutionary footprints suggest mitochondrial oxidative damage underlies multiple complex I losses in fungi.</title>
        <authorList>
            <person name="Schikora-Tamarit M.A."/>
            <person name="Marcet-Houben M."/>
            <person name="Nosek J."/>
            <person name="Gabaldon T."/>
        </authorList>
    </citation>
    <scope>NUCLEOTIDE SEQUENCE</scope>
    <source>
        <strain evidence="2">CBS2887</strain>
    </source>
</reference>
<organism evidence="2 3">
    <name type="scientific">Wickerhamomyces pijperi</name>
    <name type="common">Yeast</name>
    <name type="synonym">Pichia pijperi</name>
    <dbReference type="NCBI Taxonomy" id="599730"/>
    <lineage>
        <taxon>Eukaryota</taxon>
        <taxon>Fungi</taxon>
        <taxon>Dikarya</taxon>
        <taxon>Ascomycota</taxon>
        <taxon>Saccharomycotina</taxon>
        <taxon>Saccharomycetes</taxon>
        <taxon>Phaffomycetales</taxon>
        <taxon>Wickerhamomycetaceae</taxon>
        <taxon>Wickerhamomyces</taxon>
    </lineage>
</organism>
<protein>
    <submittedName>
        <fullName evidence="2">Uncharacterized protein</fullName>
    </submittedName>
</protein>
<feature type="non-terminal residue" evidence="2">
    <location>
        <position position="235"/>
    </location>
</feature>
<dbReference type="EMBL" id="JAEUBG010001843">
    <property type="protein sequence ID" value="KAH3685682.1"/>
    <property type="molecule type" value="Genomic_DNA"/>
</dbReference>
<evidence type="ECO:0000313" key="3">
    <source>
        <dbReference type="Proteomes" id="UP000774326"/>
    </source>
</evidence>
<dbReference type="OrthoDB" id="4090326at2759"/>
<feature type="region of interest" description="Disordered" evidence="1">
    <location>
        <begin position="1"/>
        <end position="68"/>
    </location>
</feature>
<feature type="compositionally biased region" description="Low complexity" evidence="1">
    <location>
        <begin position="13"/>
        <end position="22"/>
    </location>
</feature>
<dbReference type="Proteomes" id="UP000774326">
    <property type="component" value="Unassembled WGS sequence"/>
</dbReference>
<sequence>MYLIRRARNSRHQTSQQQQLQTESARGSLDIHSDTFSRPSTPSETASSSPNVNNSSSTLLPDTSQNQQNVLAVNPDLITTSPETEMEAPLNHPPPVMNRRFSALSASDTLVPDMLLGHHLSEFNSVRILPIVSIRFQRGLYVFASNESFKKFKEESNDLEVKNSNKDRTVLPLLHVISTYRTMFKKNSPFLIVHKFQQPSAAAQTAANTGGMNSSQNSTSDSSAKFWDNKFEYCK</sequence>
<feature type="region of interest" description="Disordered" evidence="1">
    <location>
        <begin position="204"/>
        <end position="223"/>
    </location>
</feature>
<dbReference type="AlphaFoldDB" id="A0A9P8Q7B2"/>
<reference evidence="2" key="2">
    <citation type="submission" date="2021-01" db="EMBL/GenBank/DDBJ databases">
        <authorList>
            <person name="Schikora-Tamarit M.A."/>
        </authorList>
    </citation>
    <scope>NUCLEOTIDE SEQUENCE</scope>
    <source>
        <strain evidence="2">CBS2887</strain>
    </source>
</reference>
<comment type="caution">
    <text evidence="2">The sequence shown here is derived from an EMBL/GenBank/DDBJ whole genome shotgun (WGS) entry which is preliminary data.</text>
</comment>
<feature type="compositionally biased region" description="Low complexity" evidence="1">
    <location>
        <begin position="37"/>
        <end position="57"/>
    </location>
</feature>
<evidence type="ECO:0000256" key="1">
    <source>
        <dbReference type="SAM" id="MobiDB-lite"/>
    </source>
</evidence>
<feature type="compositionally biased region" description="Polar residues" evidence="1">
    <location>
        <begin position="204"/>
        <end position="213"/>
    </location>
</feature>
<proteinExistence type="predicted"/>
<keyword evidence="3" id="KW-1185">Reference proteome</keyword>
<name>A0A9P8Q7B2_WICPI</name>
<feature type="compositionally biased region" description="Polar residues" evidence="1">
    <location>
        <begin position="58"/>
        <end position="68"/>
    </location>
</feature>
<feature type="compositionally biased region" description="Low complexity" evidence="1">
    <location>
        <begin position="214"/>
        <end position="223"/>
    </location>
</feature>
<accession>A0A9P8Q7B2</accession>